<keyword evidence="2" id="KW-0812">Transmembrane</keyword>
<evidence type="ECO:0000256" key="1">
    <source>
        <dbReference type="SAM" id="MobiDB-lite"/>
    </source>
</evidence>
<comment type="caution">
    <text evidence="3">The sequence shown here is derived from an EMBL/GenBank/DDBJ whole genome shotgun (WGS) entry which is preliminary data.</text>
</comment>
<gene>
    <name evidence="3" type="ORF">FYC77_04895</name>
</gene>
<feature type="transmembrane region" description="Helical" evidence="2">
    <location>
        <begin position="51"/>
        <end position="70"/>
    </location>
</feature>
<feature type="transmembrane region" description="Helical" evidence="2">
    <location>
        <begin position="90"/>
        <end position="114"/>
    </location>
</feature>
<proteinExistence type="predicted"/>
<keyword evidence="2" id="KW-0472">Membrane</keyword>
<reference evidence="3 4" key="1">
    <citation type="submission" date="2019-08" db="EMBL/GenBank/DDBJ databases">
        <title>Archaea genome.</title>
        <authorList>
            <person name="Kajale S."/>
            <person name="Shouche Y."/>
            <person name="Deshpande N."/>
            <person name="Sharma A."/>
        </authorList>
    </citation>
    <scope>NUCLEOTIDE SEQUENCE [LARGE SCALE GENOMIC DNA]</scope>
    <source>
        <strain evidence="3 4">ESP3B_9</strain>
    </source>
</reference>
<feature type="transmembrane region" description="Helical" evidence="2">
    <location>
        <begin position="135"/>
        <end position="153"/>
    </location>
</feature>
<keyword evidence="2" id="KW-1133">Transmembrane helix</keyword>
<evidence type="ECO:0000313" key="4">
    <source>
        <dbReference type="Proteomes" id="UP000324104"/>
    </source>
</evidence>
<name>A0A5D5AMU9_9EURY</name>
<accession>A0A5D5AMU9</accession>
<dbReference type="AlphaFoldDB" id="A0A5D5AMU9"/>
<organism evidence="3 4">
    <name type="scientific">Natrialba swarupiae</name>
    <dbReference type="NCBI Taxonomy" id="2448032"/>
    <lineage>
        <taxon>Archaea</taxon>
        <taxon>Methanobacteriati</taxon>
        <taxon>Methanobacteriota</taxon>
        <taxon>Stenosarchaea group</taxon>
        <taxon>Halobacteria</taxon>
        <taxon>Halobacteriales</taxon>
        <taxon>Natrialbaceae</taxon>
        <taxon>Natrialba</taxon>
    </lineage>
</organism>
<feature type="region of interest" description="Disordered" evidence="1">
    <location>
        <begin position="379"/>
        <end position="404"/>
    </location>
</feature>
<feature type="compositionally biased region" description="Basic and acidic residues" evidence="1">
    <location>
        <begin position="379"/>
        <end position="389"/>
    </location>
</feature>
<evidence type="ECO:0000256" key="2">
    <source>
        <dbReference type="SAM" id="Phobius"/>
    </source>
</evidence>
<protein>
    <recommendedName>
        <fullName evidence="5">Peptidase</fullName>
    </recommendedName>
</protein>
<evidence type="ECO:0000313" key="3">
    <source>
        <dbReference type="EMBL" id="TYT62986.1"/>
    </source>
</evidence>
<dbReference type="EMBL" id="VTAW01000004">
    <property type="protein sequence ID" value="TYT62986.1"/>
    <property type="molecule type" value="Genomic_DNA"/>
</dbReference>
<dbReference type="Proteomes" id="UP000324104">
    <property type="component" value="Unassembled WGS sequence"/>
</dbReference>
<dbReference type="RefSeq" id="WP_149080390.1">
    <property type="nucleotide sequence ID" value="NZ_VTAW01000004.1"/>
</dbReference>
<sequence length="404" mass="43516">MSSLETITPAASTPSIPVEQWFLFAITLAILGTLLVRLLRATTFTTDTDRYQYVIVGAVWLVATGAYVLIDVPGAIAELSALEALPDVAVTIVAWLPFPAGLWIATVGTDLGNVAVHEDRSAHSVRTRVYRRARYLALGIALLSAVVATIYVLVATLGVLGGALVGIAVFVLGSEWVEPHSLAQSGTLREPTENERRRLETLLADAPKVDVPILVYENPDWTDLGVLSVGLPRRRRLVVAAELLADEPLAEGLLAIQAARLESGVHDRRLLAEILRLQALVGGVVVAVPLVSPTVELEPLVAVVVGIVGVLWGLDRWVRAGLYDADGRAARALDPEKIADAVERTANRLELPRRRNRIGEHVHLAPSINDRLERLRGLEAGDDSNRFGSDDEPPVGNAGDCHEP</sequence>
<evidence type="ECO:0008006" key="5">
    <source>
        <dbReference type="Google" id="ProtNLM"/>
    </source>
</evidence>
<feature type="transmembrane region" description="Helical" evidence="2">
    <location>
        <begin position="20"/>
        <end position="39"/>
    </location>
</feature>
<keyword evidence="4" id="KW-1185">Reference proteome</keyword>